<accession>A0A226C2T7</accession>
<evidence type="ECO:0000313" key="3">
    <source>
        <dbReference type="EMBL" id="OWZ84717.1"/>
    </source>
</evidence>
<organism evidence="3 4">
    <name type="scientific">Natranaerobius trueperi</name>
    <dbReference type="NCBI Taxonomy" id="759412"/>
    <lineage>
        <taxon>Bacteria</taxon>
        <taxon>Bacillati</taxon>
        <taxon>Bacillota</taxon>
        <taxon>Clostridia</taxon>
        <taxon>Natranaerobiales</taxon>
        <taxon>Natranaerobiaceae</taxon>
        <taxon>Natranaerobius</taxon>
    </lineage>
</organism>
<evidence type="ECO:0000256" key="1">
    <source>
        <dbReference type="PIRSR" id="PIRSR036593-50"/>
    </source>
</evidence>
<dbReference type="EMBL" id="NIQC01000002">
    <property type="protein sequence ID" value="OWZ84717.1"/>
    <property type="molecule type" value="Genomic_DNA"/>
</dbReference>
<dbReference type="Pfam" id="PF02504">
    <property type="entry name" value="FA_synthesis"/>
    <property type="match status" value="1"/>
</dbReference>
<dbReference type="Gene3D" id="3.40.718.10">
    <property type="entry name" value="Isopropylmalate Dehydrogenase"/>
    <property type="match status" value="1"/>
</dbReference>
<dbReference type="InterPro" id="IPR003664">
    <property type="entry name" value="FA_synthesis"/>
</dbReference>
<dbReference type="SUPFAM" id="SSF53659">
    <property type="entry name" value="Isocitrate/Isopropylmalate dehydrogenase-like"/>
    <property type="match status" value="1"/>
</dbReference>
<proteinExistence type="predicted"/>
<dbReference type="Proteomes" id="UP000214588">
    <property type="component" value="Unassembled WGS sequence"/>
</dbReference>
<evidence type="ECO:0000313" key="4">
    <source>
        <dbReference type="Proteomes" id="UP000214588"/>
    </source>
</evidence>
<gene>
    <name evidence="3" type="ORF">CDO51_01450</name>
</gene>
<feature type="region of interest" description="Disordered" evidence="2">
    <location>
        <begin position="308"/>
        <end position="331"/>
    </location>
</feature>
<name>A0A226C2T7_9FIRM</name>
<sequence>MVNKTAEGQLSKIFNELADALESGEYGSKTVVCVTTLGSEHGPEEVVRGAEIFKQQNKNTDVLLIGEKVETELPYALETTSEKTAHEQMEKLLKSGEAHAAVTMHYNFPIGVSTVGRVITPSTGKEMLIATTTGSSGMHRVEAMVKNAIYGISAAKSLGIEKPKLGILNVDGAKQVEKALNNLKDNGYEINFAQSGRSDGGVIMRGNDVLTGTPDIMVTDTLTGNILMKMFSAFTTGGSYESLGYGYGPGVGENQDQVINIVSRASGAPVIAGAMKFAAESREGNLIEICQDELKKAEKAGLSELLTSLKKDTSSSEEEEVTPPPKKPVTEEISGIDIMELEDACKVLWKKEIYAESGMGCAGPVVMVAKEDFEDAKKIVTDEGYLA</sequence>
<dbReference type="PIRSF" id="PIRSF036593">
    <property type="entry name" value="GrdD"/>
    <property type="match status" value="1"/>
</dbReference>
<evidence type="ECO:0000256" key="2">
    <source>
        <dbReference type="SAM" id="MobiDB-lite"/>
    </source>
</evidence>
<comment type="caution">
    <text evidence="3">The sequence shown here is derived from an EMBL/GenBank/DDBJ whole genome shotgun (WGS) entry which is preliminary data.</text>
</comment>
<dbReference type="OrthoDB" id="9769886at2"/>
<reference evidence="3 4" key="1">
    <citation type="submission" date="2017-06" db="EMBL/GenBank/DDBJ databases">
        <title>Draft Genome Sequence of Natranaerobius trueperi halophilic, alkalithermophilic bacteria from soda lakes.</title>
        <authorList>
            <person name="Zhao B."/>
        </authorList>
    </citation>
    <scope>NUCLEOTIDE SEQUENCE [LARGE SCALE GENOMIC DNA]</scope>
    <source>
        <strain evidence="3 4">DSM 18760</strain>
    </source>
</reference>
<dbReference type="InterPro" id="IPR012116">
    <property type="entry name" value="Gly_reductase_pC_asu"/>
</dbReference>
<feature type="active site" evidence="1">
    <location>
        <position position="361"/>
    </location>
</feature>
<dbReference type="GO" id="GO:0006633">
    <property type="term" value="P:fatty acid biosynthetic process"/>
    <property type="evidence" value="ECO:0007669"/>
    <property type="project" value="InterPro"/>
</dbReference>
<protein>
    <submittedName>
        <fullName evidence="3">Glycine reductase</fullName>
    </submittedName>
</protein>
<dbReference type="AlphaFoldDB" id="A0A226C2T7"/>
<dbReference type="NCBIfam" id="NF040747">
    <property type="entry name" value="reduct_C_alpha"/>
    <property type="match status" value="1"/>
</dbReference>
<dbReference type="RefSeq" id="WP_089022521.1">
    <property type="nucleotide sequence ID" value="NZ_NIQC01000002.1"/>
</dbReference>
<keyword evidence="4" id="KW-1185">Reference proteome</keyword>
<dbReference type="GO" id="GO:0016747">
    <property type="term" value="F:acyltransferase activity, transferring groups other than amino-acyl groups"/>
    <property type="evidence" value="ECO:0007669"/>
    <property type="project" value="InterPro"/>
</dbReference>